<accession>A0A6J8E8W9</accession>
<dbReference type="Pfam" id="PF00078">
    <property type="entry name" value="RVT_1"/>
    <property type="match status" value="1"/>
</dbReference>
<gene>
    <name evidence="9" type="ORF">MCOR_49728</name>
</gene>
<evidence type="ECO:0000256" key="7">
    <source>
        <dbReference type="SAM" id="MobiDB-lite"/>
    </source>
</evidence>
<evidence type="ECO:0000256" key="1">
    <source>
        <dbReference type="ARBA" id="ARBA00022679"/>
    </source>
</evidence>
<keyword evidence="6" id="KW-0695">RNA-directed DNA polymerase</keyword>
<dbReference type="SUPFAM" id="SSF56672">
    <property type="entry name" value="DNA/RNA polymerases"/>
    <property type="match status" value="1"/>
</dbReference>
<proteinExistence type="predicted"/>
<feature type="domain" description="Reverse transcriptase" evidence="8">
    <location>
        <begin position="271"/>
        <end position="473"/>
    </location>
</feature>
<dbReference type="EMBL" id="CACVKT020008730">
    <property type="protein sequence ID" value="CAC5417184.1"/>
    <property type="molecule type" value="Genomic_DNA"/>
</dbReference>
<evidence type="ECO:0000256" key="2">
    <source>
        <dbReference type="ARBA" id="ARBA00022695"/>
    </source>
</evidence>
<keyword evidence="3" id="KW-0540">Nuclease</keyword>
<evidence type="ECO:0000256" key="6">
    <source>
        <dbReference type="ARBA" id="ARBA00022918"/>
    </source>
</evidence>
<keyword evidence="2" id="KW-0548">Nucleotidyltransferase</keyword>
<evidence type="ECO:0000256" key="3">
    <source>
        <dbReference type="ARBA" id="ARBA00022722"/>
    </source>
</evidence>
<dbReference type="InterPro" id="IPR043502">
    <property type="entry name" value="DNA/RNA_pol_sf"/>
</dbReference>
<keyword evidence="5" id="KW-0378">Hydrolase</keyword>
<dbReference type="GO" id="GO:0004519">
    <property type="term" value="F:endonuclease activity"/>
    <property type="evidence" value="ECO:0007669"/>
    <property type="project" value="UniProtKB-KW"/>
</dbReference>
<dbReference type="InterPro" id="IPR050951">
    <property type="entry name" value="Retrovirus_Pol_polyprotein"/>
</dbReference>
<dbReference type="AlphaFoldDB" id="A0A6J8E8W9"/>
<dbReference type="InterPro" id="IPR005162">
    <property type="entry name" value="Retrotrans_gag_dom"/>
</dbReference>
<dbReference type="InterPro" id="IPR041373">
    <property type="entry name" value="RT_RNaseH"/>
</dbReference>
<dbReference type="PANTHER" id="PTHR37984">
    <property type="entry name" value="PROTEIN CBG26694"/>
    <property type="match status" value="1"/>
</dbReference>
<evidence type="ECO:0000256" key="4">
    <source>
        <dbReference type="ARBA" id="ARBA00022759"/>
    </source>
</evidence>
<evidence type="ECO:0000256" key="5">
    <source>
        <dbReference type="ARBA" id="ARBA00022801"/>
    </source>
</evidence>
<dbReference type="GO" id="GO:0003964">
    <property type="term" value="F:RNA-directed DNA polymerase activity"/>
    <property type="evidence" value="ECO:0007669"/>
    <property type="project" value="UniProtKB-KW"/>
</dbReference>
<dbReference type="CDD" id="cd09274">
    <property type="entry name" value="RNase_HI_RT_Ty3"/>
    <property type="match status" value="1"/>
</dbReference>
<sequence length="767" mass="87505">MSDERTIVSLKFHFNGQAQLWFNSLEGATRDNIQNQKTAFLKNRFSNRKTSNQLFEIQQHDQENGHQYLTRIQQLSVGAAKLPESAIIELAINDMSQNLKPHVVSHDLKTFDELRRSVEIANNVINCKPHSHNFNNSCTHSHNNSSNISANDITQLCSSLAESFKSVVRQEDMSMQPKPQYNGRQQYERREHRQGDRCRGCVSVTSLSQKVDNSKHSQDSSLVDKNINKDTLNFNLDNSDLTDQQKVILTHFLNKNRKVFAKDMSELGHTDVYQHKIDTVNSPPIRKRFYRQSPHVLEEMNKQIEKLLKYDIIEESNSELGAPVIPEAGLCNKIFSFASSLEDVFDTIGKSKAQVFSTLDLFSGYWQCGLDPSTAHKSAFVTPSGVYQWKRLPFGTASAPASFQHMLTHVLHGLNYQMALVYVDDILVFGRNFEEHMKHLQLVFDRLLSAGLTLKPSKCEFVQKEVLYLGHRISRESVKVDQSKVEAVKSFPVPKTETQVRSFLGLCNYYRKFFKNFACIAKPLTNLTKKDVPFEWSEKCQKSFDKLKDALCLPPVLAYPDLSKPFILTTDASGTAIGFILGQFDSEGRERVCAYNGRSLSQSETKWSISEKECLAVLKGIKNYHVYLAKIHFKIYTDHQALNWLSSIKQSTGRLARWSVLLQGYDYEICFRRGKPEDSIPSIDVNQISTSEPNNSEPVEITFFFTENPPIQRPILAAIDTPTEFNITTENIGDAQKDCPDFKDTYTYLSNDTLPEEKKKTCRQGET</sequence>
<protein>
    <recommendedName>
        <fullName evidence="8">Reverse transcriptase domain-containing protein</fullName>
    </recommendedName>
</protein>
<dbReference type="PANTHER" id="PTHR37984:SF5">
    <property type="entry name" value="PROTEIN NYNRIN-LIKE"/>
    <property type="match status" value="1"/>
</dbReference>
<name>A0A6J8E8W9_MYTCO</name>
<keyword evidence="10" id="KW-1185">Reference proteome</keyword>
<dbReference type="FunFam" id="3.30.70.270:FF:000020">
    <property type="entry name" value="Transposon Tf2-6 polyprotein-like Protein"/>
    <property type="match status" value="1"/>
</dbReference>
<reference evidence="9 10" key="1">
    <citation type="submission" date="2020-06" db="EMBL/GenBank/DDBJ databases">
        <authorList>
            <person name="Li R."/>
            <person name="Bekaert M."/>
        </authorList>
    </citation>
    <scope>NUCLEOTIDE SEQUENCE [LARGE SCALE GENOMIC DNA]</scope>
    <source>
        <strain evidence="10">wild</strain>
    </source>
</reference>
<keyword evidence="4" id="KW-0255">Endonuclease</keyword>
<dbReference type="InterPro" id="IPR000477">
    <property type="entry name" value="RT_dom"/>
</dbReference>
<dbReference type="InterPro" id="IPR043128">
    <property type="entry name" value="Rev_trsase/Diguanyl_cyclase"/>
</dbReference>
<dbReference type="Pfam" id="PF17917">
    <property type="entry name" value="RT_RNaseH"/>
    <property type="match status" value="1"/>
</dbReference>
<keyword evidence="1" id="KW-0808">Transferase</keyword>
<dbReference type="PROSITE" id="PS50878">
    <property type="entry name" value="RT_POL"/>
    <property type="match status" value="1"/>
</dbReference>
<dbReference type="CDD" id="cd01647">
    <property type="entry name" value="RT_LTR"/>
    <property type="match status" value="1"/>
</dbReference>
<evidence type="ECO:0000259" key="8">
    <source>
        <dbReference type="PROSITE" id="PS50878"/>
    </source>
</evidence>
<dbReference type="Gene3D" id="3.10.10.10">
    <property type="entry name" value="HIV Type 1 Reverse Transcriptase, subunit A, domain 1"/>
    <property type="match status" value="2"/>
</dbReference>
<dbReference type="GO" id="GO:0016787">
    <property type="term" value="F:hydrolase activity"/>
    <property type="evidence" value="ECO:0007669"/>
    <property type="project" value="UniProtKB-KW"/>
</dbReference>
<dbReference type="Proteomes" id="UP000507470">
    <property type="component" value="Unassembled WGS sequence"/>
</dbReference>
<dbReference type="Pfam" id="PF03732">
    <property type="entry name" value="Retrotrans_gag"/>
    <property type="match status" value="1"/>
</dbReference>
<feature type="region of interest" description="Disordered" evidence="7">
    <location>
        <begin position="169"/>
        <end position="195"/>
    </location>
</feature>
<evidence type="ECO:0000313" key="9">
    <source>
        <dbReference type="EMBL" id="CAC5417184.1"/>
    </source>
</evidence>
<organism evidence="9 10">
    <name type="scientific">Mytilus coruscus</name>
    <name type="common">Sea mussel</name>
    <dbReference type="NCBI Taxonomy" id="42192"/>
    <lineage>
        <taxon>Eukaryota</taxon>
        <taxon>Metazoa</taxon>
        <taxon>Spiralia</taxon>
        <taxon>Lophotrochozoa</taxon>
        <taxon>Mollusca</taxon>
        <taxon>Bivalvia</taxon>
        <taxon>Autobranchia</taxon>
        <taxon>Pteriomorphia</taxon>
        <taxon>Mytilida</taxon>
        <taxon>Mytiloidea</taxon>
        <taxon>Mytilidae</taxon>
        <taxon>Mytilinae</taxon>
        <taxon>Mytilus</taxon>
    </lineage>
</organism>
<dbReference type="OrthoDB" id="6141832at2759"/>
<dbReference type="Gene3D" id="3.30.70.270">
    <property type="match status" value="2"/>
</dbReference>
<evidence type="ECO:0000313" key="10">
    <source>
        <dbReference type="Proteomes" id="UP000507470"/>
    </source>
</evidence>
<dbReference type="FunFam" id="3.10.20.370:FF:000001">
    <property type="entry name" value="Retrovirus-related Pol polyprotein from transposon 17.6-like protein"/>
    <property type="match status" value="1"/>
</dbReference>
<feature type="compositionally biased region" description="Basic and acidic residues" evidence="7">
    <location>
        <begin position="186"/>
        <end position="195"/>
    </location>
</feature>